<sequence>MGIPQGFKRVWGIRVLSSLLLLAPLNTAVLLADRGDVDIDVTRTGDCTQKSHRGDTLNVYYTLRLKDAERVTETNVGTQPFEFTLGTGAVIQGWEIGLEEMCLGEERRLTIPPELAYGAFGSPPAIPGGATLVFDTELVGLNGVAAPTAAAESEPSDALADAVLPPDLPVVDVPPPIESVAAEVEAADKDESDNGECRLLGPFAIFIQGALGALALLSLVYKRWRETPRRPLKIWCFDVSKQVLGSVLTHILNLLMSMLSSGQFDVATAVKPGSPSSRMLDNPNPCSFYLLNLAIDTTLGIPILVLLLRILYHLFMYTALANPPESIRSGNYGTPPRYGWWLKQSFIYFIALFIMKLCVYALLQMLPWLAWVGDWALRWTEGNEALQIAFSMLVFPLIMNALQYWIIDNFIKDPAGGSEGAWDGHEQLPQEDEDDDHRRGHDDDDDEEEAEDEIEEVENEDVKAVRQTLKDANPTALPAYDEHVDGHGGGSSRGESRGGSSEEEVKT</sequence>
<gene>
    <name evidence="10" type="ORF">NA57DRAFT_34123</name>
</gene>
<evidence type="ECO:0000256" key="2">
    <source>
        <dbReference type="ARBA" id="ARBA00013194"/>
    </source>
</evidence>
<evidence type="ECO:0000256" key="1">
    <source>
        <dbReference type="ARBA" id="ARBA00000971"/>
    </source>
</evidence>
<comment type="caution">
    <text evidence="10">The sequence shown here is derived from an EMBL/GenBank/DDBJ whole genome shotgun (WGS) entry which is preliminary data.</text>
</comment>
<feature type="signal peptide" evidence="8">
    <location>
        <begin position="1"/>
        <end position="28"/>
    </location>
</feature>
<keyword evidence="3 5" id="KW-0697">Rotamase</keyword>
<proteinExistence type="predicted"/>
<protein>
    <recommendedName>
        <fullName evidence="2 5">peptidylprolyl isomerase</fullName>
        <ecNumber evidence="2 5">5.2.1.8</ecNumber>
    </recommendedName>
</protein>
<evidence type="ECO:0000256" key="8">
    <source>
        <dbReference type="SAM" id="SignalP"/>
    </source>
</evidence>
<dbReference type="InterPro" id="IPR022127">
    <property type="entry name" value="STIMATE/YPL162C"/>
</dbReference>
<evidence type="ECO:0000313" key="10">
    <source>
        <dbReference type="EMBL" id="KAF2102041.1"/>
    </source>
</evidence>
<keyword evidence="4 5" id="KW-0413">Isomerase</keyword>
<dbReference type="EC" id="5.2.1.8" evidence="2 5"/>
<dbReference type="InterPro" id="IPR046357">
    <property type="entry name" value="PPIase_dom_sf"/>
</dbReference>
<feature type="transmembrane region" description="Helical" evidence="7">
    <location>
        <begin position="242"/>
        <end position="259"/>
    </location>
</feature>
<dbReference type="Pfam" id="PF00254">
    <property type="entry name" value="FKBP_C"/>
    <property type="match status" value="1"/>
</dbReference>
<feature type="compositionally biased region" description="Acidic residues" evidence="6">
    <location>
        <begin position="443"/>
        <end position="459"/>
    </location>
</feature>
<evidence type="ECO:0000259" key="9">
    <source>
        <dbReference type="PROSITE" id="PS50059"/>
    </source>
</evidence>
<dbReference type="OrthoDB" id="431202at2759"/>
<evidence type="ECO:0000256" key="7">
    <source>
        <dbReference type="SAM" id="Phobius"/>
    </source>
</evidence>
<feature type="transmembrane region" description="Helical" evidence="7">
    <location>
        <begin position="386"/>
        <end position="407"/>
    </location>
</feature>
<evidence type="ECO:0000256" key="3">
    <source>
        <dbReference type="ARBA" id="ARBA00023110"/>
    </source>
</evidence>
<accession>A0A9P4M8U5</accession>
<feature type="transmembrane region" description="Helical" evidence="7">
    <location>
        <begin position="288"/>
        <end position="312"/>
    </location>
</feature>
<dbReference type="Gene3D" id="3.10.50.40">
    <property type="match status" value="1"/>
</dbReference>
<evidence type="ECO:0000313" key="11">
    <source>
        <dbReference type="Proteomes" id="UP000799772"/>
    </source>
</evidence>
<feature type="chain" id="PRO_5040396419" description="peptidylprolyl isomerase" evidence="8">
    <location>
        <begin position="29"/>
        <end position="507"/>
    </location>
</feature>
<dbReference type="Proteomes" id="UP000799772">
    <property type="component" value="Unassembled WGS sequence"/>
</dbReference>
<name>A0A9P4M8U5_9PEZI</name>
<dbReference type="PANTHER" id="PTHR31735">
    <property type="entry name" value="VACUOLAR MEMBRANE PROTEIN YPL162C"/>
    <property type="match status" value="1"/>
</dbReference>
<evidence type="ECO:0000256" key="6">
    <source>
        <dbReference type="SAM" id="MobiDB-lite"/>
    </source>
</evidence>
<feature type="transmembrane region" description="Helical" evidence="7">
    <location>
        <begin position="346"/>
        <end position="366"/>
    </location>
</feature>
<feature type="domain" description="PPIase FKBP-type" evidence="9">
    <location>
        <begin position="54"/>
        <end position="142"/>
    </location>
</feature>
<comment type="catalytic activity">
    <reaction evidence="1 5">
        <text>[protein]-peptidylproline (omega=180) = [protein]-peptidylproline (omega=0)</text>
        <dbReference type="Rhea" id="RHEA:16237"/>
        <dbReference type="Rhea" id="RHEA-COMP:10747"/>
        <dbReference type="Rhea" id="RHEA-COMP:10748"/>
        <dbReference type="ChEBI" id="CHEBI:83833"/>
        <dbReference type="ChEBI" id="CHEBI:83834"/>
        <dbReference type="EC" id="5.2.1.8"/>
    </reaction>
</comment>
<keyword evidence="7" id="KW-0812">Transmembrane</keyword>
<evidence type="ECO:0000256" key="4">
    <source>
        <dbReference type="ARBA" id="ARBA00023235"/>
    </source>
</evidence>
<dbReference type="SUPFAM" id="SSF54534">
    <property type="entry name" value="FKBP-like"/>
    <property type="match status" value="1"/>
</dbReference>
<dbReference type="Pfam" id="PF12400">
    <property type="entry name" value="STIMATE"/>
    <property type="match status" value="1"/>
</dbReference>
<dbReference type="PANTHER" id="PTHR31735:SF1">
    <property type="entry name" value="VACUOLAR MEMBRANE PROTEIN YPL162C"/>
    <property type="match status" value="1"/>
</dbReference>
<dbReference type="GO" id="GO:0016020">
    <property type="term" value="C:membrane"/>
    <property type="evidence" value="ECO:0007669"/>
    <property type="project" value="TreeGrafter"/>
</dbReference>
<keyword evidence="7" id="KW-0472">Membrane</keyword>
<feature type="transmembrane region" description="Helical" evidence="7">
    <location>
        <begin position="199"/>
        <end position="221"/>
    </location>
</feature>
<feature type="region of interest" description="Disordered" evidence="6">
    <location>
        <begin position="418"/>
        <end position="507"/>
    </location>
</feature>
<keyword evidence="11" id="KW-1185">Reference proteome</keyword>
<reference evidence="10" key="1">
    <citation type="journal article" date="2020" name="Stud. Mycol.">
        <title>101 Dothideomycetes genomes: a test case for predicting lifestyles and emergence of pathogens.</title>
        <authorList>
            <person name="Haridas S."/>
            <person name="Albert R."/>
            <person name="Binder M."/>
            <person name="Bloem J."/>
            <person name="Labutti K."/>
            <person name="Salamov A."/>
            <person name="Andreopoulos B."/>
            <person name="Baker S."/>
            <person name="Barry K."/>
            <person name="Bills G."/>
            <person name="Bluhm B."/>
            <person name="Cannon C."/>
            <person name="Castanera R."/>
            <person name="Culley D."/>
            <person name="Daum C."/>
            <person name="Ezra D."/>
            <person name="Gonzalez J."/>
            <person name="Henrissat B."/>
            <person name="Kuo A."/>
            <person name="Liang C."/>
            <person name="Lipzen A."/>
            <person name="Lutzoni F."/>
            <person name="Magnuson J."/>
            <person name="Mondo S."/>
            <person name="Nolan M."/>
            <person name="Ohm R."/>
            <person name="Pangilinan J."/>
            <person name="Park H.-J."/>
            <person name="Ramirez L."/>
            <person name="Alfaro M."/>
            <person name="Sun H."/>
            <person name="Tritt A."/>
            <person name="Yoshinaga Y."/>
            <person name="Zwiers L.-H."/>
            <person name="Turgeon B."/>
            <person name="Goodwin S."/>
            <person name="Spatafora J."/>
            <person name="Crous P."/>
            <person name="Grigoriev I."/>
        </authorList>
    </citation>
    <scope>NUCLEOTIDE SEQUENCE</scope>
    <source>
        <strain evidence="10">CBS 133067</strain>
    </source>
</reference>
<organism evidence="10 11">
    <name type="scientific">Rhizodiscina lignyota</name>
    <dbReference type="NCBI Taxonomy" id="1504668"/>
    <lineage>
        <taxon>Eukaryota</taxon>
        <taxon>Fungi</taxon>
        <taxon>Dikarya</taxon>
        <taxon>Ascomycota</taxon>
        <taxon>Pezizomycotina</taxon>
        <taxon>Dothideomycetes</taxon>
        <taxon>Pleosporomycetidae</taxon>
        <taxon>Aulographales</taxon>
        <taxon>Rhizodiscinaceae</taxon>
        <taxon>Rhizodiscina</taxon>
    </lineage>
</organism>
<dbReference type="PROSITE" id="PS50059">
    <property type="entry name" value="FKBP_PPIASE"/>
    <property type="match status" value="1"/>
</dbReference>
<dbReference type="AlphaFoldDB" id="A0A9P4M8U5"/>
<dbReference type="GO" id="GO:0003755">
    <property type="term" value="F:peptidyl-prolyl cis-trans isomerase activity"/>
    <property type="evidence" value="ECO:0007669"/>
    <property type="project" value="UniProtKB-KW"/>
</dbReference>
<dbReference type="InterPro" id="IPR001179">
    <property type="entry name" value="PPIase_FKBP_dom"/>
</dbReference>
<evidence type="ECO:0000256" key="5">
    <source>
        <dbReference type="PROSITE-ProRule" id="PRU00277"/>
    </source>
</evidence>
<keyword evidence="8" id="KW-0732">Signal</keyword>
<dbReference type="EMBL" id="ML978123">
    <property type="protein sequence ID" value="KAF2102041.1"/>
    <property type="molecule type" value="Genomic_DNA"/>
</dbReference>
<dbReference type="FunFam" id="3.10.50.40:FF:000006">
    <property type="entry name" value="Peptidyl-prolyl cis-trans isomerase"/>
    <property type="match status" value="1"/>
</dbReference>
<keyword evidence="7" id="KW-1133">Transmembrane helix</keyword>